<dbReference type="InParanoid" id="K1XL46"/>
<proteinExistence type="predicted"/>
<organism evidence="1 2">
    <name type="scientific">Marssonina brunnea f. sp. multigermtubi (strain MB_m1)</name>
    <name type="common">Marssonina leaf spot fungus</name>
    <dbReference type="NCBI Taxonomy" id="1072389"/>
    <lineage>
        <taxon>Eukaryota</taxon>
        <taxon>Fungi</taxon>
        <taxon>Dikarya</taxon>
        <taxon>Ascomycota</taxon>
        <taxon>Pezizomycotina</taxon>
        <taxon>Leotiomycetes</taxon>
        <taxon>Helotiales</taxon>
        <taxon>Drepanopezizaceae</taxon>
        <taxon>Drepanopeziza</taxon>
    </lineage>
</organism>
<dbReference type="AlphaFoldDB" id="K1XL46"/>
<gene>
    <name evidence="1" type="ORF">MBM_00431</name>
</gene>
<evidence type="ECO:0000313" key="1">
    <source>
        <dbReference type="EMBL" id="EKD21318.1"/>
    </source>
</evidence>
<dbReference type="HOGENOM" id="CLU_2413719_0_0_1"/>
<dbReference type="Proteomes" id="UP000006753">
    <property type="component" value="Unassembled WGS sequence"/>
</dbReference>
<protein>
    <submittedName>
        <fullName evidence="1">Uncharacterized protein</fullName>
    </submittedName>
</protein>
<keyword evidence="2" id="KW-1185">Reference proteome</keyword>
<accession>K1XL46</accession>
<dbReference type="EMBL" id="JH921428">
    <property type="protein sequence ID" value="EKD21318.1"/>
    <property type="molecule type" value="Genomic_DNA"/>
</dbReference>
<dbReference type="KEGG" id="mbe:MBM_00431"/>
<name>K1XL46_MARBU</name>
<sequence>MTIYERSQLSAEEMDAIQRKQFLPLLRADDQTQVAVEIPDEGNESMPVRWIDLADMMRDMSDKLPSWSTMSLGPSTTNNPHICNAYVRLICN</sequence>
<reference evidence="1 2" key="1">
    <citation type="journal article" date="2012" name="BMC Genomics">
        <title>Sequencing the genome of Marssonina brunnea reveals fungus-poplar co-evolution.</title>
        <authorList>
            <person name="Zhu S."/>
            <person name="Cao Y.-Z."/>
            <person name="Jiang C."/>
            <person name="Tan B.-Y."/>
            <person name="Wang Z."/>
            <person name="Feng S."/>
            <person name="Zhang L."/>
            <person name="Su X.-H."/>
            <person name="Brejova B."/>
            <person name="Vinar T."/>
            <person name="Xu M."/>
            <person name="Wang M.-X."/>
            <person name="Zhang S.-G."/>
            <person name="Huang M.-R."/>
            <person name="Wu R."/>
            <person name="Zhou Y."/>
        </authorList>
    </citation>
    <scope>NUCLEOTIDE SEQUENCE [LARGE SCALE GENOMIC DNA]</scope>
    <source>
        <strain evidence="1 2">MB_m1</strain>
    </source>
</reference>
<evidence type="ECO:0000313" key="2">
    <source>
        <dbReference type="Proteomes" id="UP000006753"/>
    </source>
</evidence>
<dbReference type="OrthoDB" id="10380030at2759"/>